<accession>K6UL55</accession>
<protein>
    <recommendedName>
        <fullName evidence="1">Ferric siderophore reductase C-terminal domain-containing protein</fullName>
    </recommendedName>
</protein>
<comment type="caution">
    <text evidence="2">The sequence shown here is derived from an EMBL/GenBank/DDBJ whole genome shotgun (WGS) entry which is preliminary data.</text>
</comment>
<organism evidence="2 3">
    <name type="scientific">Austwickia chelonae NBRC 105200</name>
    <dbReference type="NCBI Taxonomy" id="1184607"/>
    <lineage>
        <taxon>Bacteria</taxon>
        <taxon>Bacillati</taxon>
        <taxon>Actinomycetota</taxon>
        <taxon>Actinomycetes</taxon>
        <taxon>Micrococcales</taxon>
        <taxon>Dermatophilaceae</taxon>
        <taxon>Austwickia</taxon>
    </lineage>
</organism>
<evidence type="ECO:0000313" key="2">
    <source>
        <dbReference type="EMBL" id="GAB76946.1"/>
    </source>
</evidence>
<proteinExistence type="predicted"/>
<dbReference type="STRING" id="100225.SAMN05421595_2082"/>
<keyword evidence="3" id="KW-1185">Reference proteome</keyword>
<feature type="domain" description="Ferric siderophore reductase C-terminal" evidence="1">
    <location>
        <begin position="201"/>
        <end position="221"/>
    </location>
</feature>
<sequence length="228" mass="25169">MGVPAEEASRLADMISRALGYVEVVVAESEGPLRYRCAEIVRSQCNGDDPTAEWRERVRAEQSSFYGVEAPPQVAAAFVLQWYLGVVATPLAWAATLGPWVIDGSPEALSFDLSDPGCFPDVMSIQADRIIEVANESDRLTDAHERYVAHARIFADSYRPPEVRMGSGQRSGIAFDVWMMSLESARRAVFPAYRRLPPGRRKGCCMIYALPGARACEACPRHKKADKS</sequence>
<dbReference type="EMBL" id="BAGZ01000003">
    <property type="protein sequence ID" value="GAB76946.1"/>
    <property type="molecule type" value="Genomic_DNA"/>
</dbReference>
<dbReference type="InterPro" id="IPR024726">
    <property type="entry name" value="FhuF_C"/>
</dbReference>
<gene>
    <name evidence="2" type="ORF">AUCHE_03_01640</name>
</gene>
<evidence type="ECO:0000313" key="3">
    <source>
        <dbReference type="Proteomes" id="UP000008495"/>
    </source>
</evidence>
<dbReference type="Proteomes" id="UP000008495">
    <property type="component" value="Unassembled WGS sequence"/>
</dbReference>
<dbReference type="eggNOG" id="ENOG5034989">
    <property type="taxonomic scope" value="Bacteria"/>
</dbReference>
<reference evidence="2 3" key="1">
    <citation type="submission" date="2012-08" db="EMBL/GenBank/DDBJ databases">
        <title>Whole genome shotgun sequence of Austwickia chelonae NBRC 105200.</title>
        <authorList>
            <person name="Yoshida I."/>
            <person name="Hosoyama A."/>
            <person name="Tsuchikane K."/>
            <person name="Katsumata H."/>
            <person name="Ando Y."/>
            <person name="Ohji S."/>
            <person name="Hamada M."/>
            <person name="Tamura T."/>
            <person name="Yamazoe A."/>
            <person name="Yamazaki S."/>
            <person name="Fujita N."/>
        </authorList>
    </citation>
    <scope>NUCLEOTIDE SEQUENCE [LARGE SCALE GENOMIC DNA]</scope>
    <source>
        <strain evidence="2 3">NBRC 105200</strain>
    </source>
</reference>
<dbReference type="GO" id="GO:0051537">
    <property type="term" value="F:2 iron, 2 sulfur cluster binding"/>
    <property type="evidence" value="ECO:0007669"/>
    <property type="project" value="InterPro"/>
</dbReference>
<dbReference type="AlphaFoldDB" id="K6UL55"/>
<name>K6UL55_9MICO</name>
<evidence type="ECO:0000259" key="1">
    <source>
        <dbReference type="Pfam" id="PF11575"/>
    </source>
</evidence>
<dbReference type="Pfam" id="PF11575">
    <property type="entry name" value="FhuF_C"/>
    <property type="match status" value="1"/>
</dbReference>